<keyword evidence="1" id="KW-0614">Plasmid</keyword>
<proteinExistence type="predicted"/>
<name>A0A8B0SQA4_KLEPN</name>
<protein>
    <submittedName>
        <fullName evidence="1">Uncharacterized protein</fullName>
    </submittedName>
</protein>
<reference evidence="1" key="1">
    <citation type="submission" date="2020-01" db="EMBL/GenBank/DDBJ databases">
        <authorList>
            <person name="Qin S."/>
        </authorList>
    </citation>
    <scope>NUCLEOTIDE SEQUENCE</scope>
    <source>
        <strain evidence="1">CVir17-16-YZ6g</strain>
        <plasmid evidence="1">p17-15-vir-like</plasmid>
    </source>
</reference>
<geneLocation type="plasmid" evidence="1">
    <name>p17-15-vir-like</name>
</geneLocation>
<dbReference type="AlphaFoldDB" id="A0A8B0SQA4"/>
<evidence type="ECO:0000313" key="1">
    <source>
        <dbReference type="EMBL" id="QTX14433.1"/>
    </source>
</evidence>
<sequence>MNINYGAFCFLPHNTATNHLHVMRQKKPQAPRRLYRAGAISYRYIHALCCLAL</sequence>
<organism evidence="1">
    <name type="scientific">Klebsiella pneumoniae</name>
    <dbReference type="NCBI Taxonomy" id="573"/>
    <lineage>
        <taxon>Bacteria</taxon>
        <taxon>Pseudomonadati</taxon>
        <taxon>Pseudomonadota</taxon>
        <taxon>Gammaproteobacteria</taxon>
        <taxon>Enterobacterales</taxon>
        <taxon>Enterobacteriaceae</taxon>
        <taxon>Klebsiella/Raoultella group</taxon>
        <taxon>Klebsiella</taxon>
        <taxon>Klebsiella pneumoniae complex</taxon>
    </lineage>
</organism>
<accession>A0A8B0SQA4</accession>
<dbReference type="EMBL" id="MN956836">
    <property type="protein sequence ID" value="QTX14433.1"/>
    <property type="molecule type" value="Genomic_DNA"/>
</dbReference>